<gene>
    <name evidence="12" type="ORF">MGAL_10B014279</name>
</gene>
<dbReference type="InterPro" id="IPR014001">
    <property type="entry name" value="Helicase_ATP-bd"/>
</dbReference>
<feature type="compositionally biased region" description="Low complexity" evidence="9">
    <location>
        <begin position="1441"/>
        <end position="1451"/>
    </location>
</feature>
<keyword evidence="13" id="KW-1185">Reference proteome</keyword>
<dbReference type="Gene3D" id="3.40.50.10810">
    <property type="entry name" value="Tandem AAA-ATPase domain"/>
    <property type="match status" value="1"/>
</dbReference>
<sequence length="1677" mass="188267">MSLEAYLSGSMSSDVQNGQNMESFQPNPIYQDNNPIYQDNNPIYQDNSLSQFLEGDSNNFVNQMNSSQFTGNNSMNFTGSSFQNIPNNAAINMVLDGENDDDLDFDDDEDGNEEVDSNDEAIDDEDEDEVDDDNEEEGSEDESDEKSDENIMENIIEKVIEPEKTEKEKIMDNVNRVIDEVAKNVTSSVDFGGAPLQQEGEGETKPKKTRKRKKNSDDKKKEKKKRKVKPTNMRKNIRELIDNTALESTTIEAQTEELERKKRLQELKKQLMEKEKEKDSQLKSLLEDDEEEKSNDVILLDSSDEGKNKKKDGDVIDISSDEDDIMITNDMEDNSVESEDPNNSGSHIDDSLNHPDEQGRVLVNIGHPPEEQDIFLVPQIAKYIKRHQIGGVRFLYDNLIESVSRFKSSPGFGCILAHSMGLGKTIQMIALIDVLLRHTSAKSVLLIVPINTLQNWMSEINMWCPESVPEGYPDVQLRNFKTYILNDNFKTPYSRAKVIVEWHKTGGVLLMGYEMYRLMTSRKGHIAQPKKPGRKAAGRETIIDVDEEDKTKDLFVDVHEALQNPGPDMVVCDEGHRIKNSHAGISQSLKTIRTRRRVVLTGYPLQNNLIEYWCMVDFVRPNYLGNKTEFCNMFERPIMNGQCADSTESDTKLMRYRAHVLHSLLEGFVQRRGHTVLQAALPPKKEFIILITMSQIQKMLYKEFMDNLAETSLNTWATTNPIKAFSVCCKIWNHPDILYKIVRQKKIDLEDNDLDIETDSSGVKKKKKQGATGSPAGISPFMDKKNDQAITYEWAEKLLKNYTPGLLEMGGKMMLLFELINETLAVGDKLLIFSQSLYTLSLLEELLCKMKVPRPEMDEYWSKNKSYFRLDGSTLAQEREKLIGQFNAPDNNRVWLFLLSTRAGSLGINLIGANRVVVMDASWNPCHDCQAVCRVYRFGQVKPSYIYRFVTDNTMEKKIYDRQVNKQGMSDRVVDELQPQNNFSKRHVDNLLHYEDVETDPLDFSDCNYGDEALNNVLRRQGHWLTKKPFTHESLLIDKKELRLSKKEKRLAKQSYVMEKKLNLTYSRPSYAAFYPKAGGVPRPTHHPPWNQPTPFNRPVASVKPMMTTPVPMKPKDGVSIIPQTKPGVTVHKIVTTTDITLPGTTTNTQSGVSASGGTLVNKIPAGQQVFVIKTPKGVYIRTKEGKIFAVRAKTPLLSGISTESTSSVTTVTIKNSTATVAPKVGTAQPIIVYPKTGSAVINRKPTSRQPRAIKPNQSKNKAEGKIKMNLNSEIKSELNKSGPSSMMDLNIMKSSGTDIEPAVNIPTEMDMDPRSSSVSAIGSLLSLDNEKDTLTKSGSEPNIAGLDPKDGIEMLARSNSQMGIVSLPGSNNLVVKSLPQSNSQPGLESQTESTTENILNSVVGIERQNSSSSQMSSADEGQVHFDNNDSQFGSDMGTFDQSDNSNSNSQIFEFDNRPSDRQQGFLESLFDMSEITPYQPSRQDTNQSMSRVDSSASISSNMGHIDLREDTDKYQEEGSDNSFMSRYPRIAPNTRNNYPQHNNPMPHMFNPMPGFNQGSPQMGYNPMYTPYPVLFPQNSHQSQPTSTNNGAVTNTTQSDYMSPIQSMSQMGSSGMMGFPFSPYSFPMPAPYMMGGMPNPYMAMGMPSPYGHQGGMMPPPNSANVGQQQQQTQDKTT</sequence>
<evidence type="ECO:0000256" key="6">
    <source>
        <dbReference type="ARBA" id="ARBA00022840"/>
    </source>
</evidence>
<dbReference type="OrthoDB" id="2020972at2759"/>
<feature type="domain" description="Helicase ATP-binding" evidence="10">
    <location>
        <begin position="405"/>
        <end position="622"/>
    </location>
</feature>
<keyword evidence="4 12" id="KW-0378">Hydrolase</keyword>
<organism evidence="12 13">
    <name type="scientific">Mytilus galloprovincialis</name>
    <name type="common">Mediterranean mussel</name>
    <dbReference type="NCBI Taxonomy" id="29158"/>
    <lineage>
        <taxon>Eukaryota</taxon>
        <taxon>Metazoa</taxon>
        <taxon>Spiralia</taxon>
        <taxon>Lophotrochozoa</taxon>
        <taxon>Mollusca</taxon>
        <taxon>Bivalvia</taxon>
        <taxon>Autobranchia</taxon>
        <taxon>Pteriomorphia</taxon>
        <taxon>Mytilida</taxon>
        <taxon>Mytiloidea</taxon>
        <taxon>Mytilidae</taxon>
        <taxon>Mytilinae</taxon>
        <taxon>Mytilus</taxon>
    </lineage>
</organism>
<evidence type="ECO:0000256" key="5">
    <source>
        <dbReference type="ARBA" id="ARBA00022806"/>
    </source>
</evidence>
<dbReference type="EMBL" id="UYJE01007160">
    <property type="protein sequence ID" value="VDI52227.1"/>
    <property type="molecule type" value="Genomic_DNA"/>
</dbReference>
<dbReference type="Gene3D" id="3.40.50.300">
    <property type="entry name" value="P-loop containing nucleotide triphosphate hydrolases"/>
    <property type="match status" value="1"/>
</dbReference>
<evidence type="ECO:0000256" key="7">
    <source>
        <dbReference type="ARBA" id="ARBA00023125"/>
    </source>
</evidence>
<feature type="region of interest" description="Disordered" evidence="9">
    <location>
        <begin position="186"/>
        <end position="259"/>
    </location>
</feature>
<evidence type="ECO:0000256" key="8">
    <source>
        <dbReference type="ARBA" id="ARBA00023242"/>
    </source>
</evidence>
<feature type="region of interest" description="Disordered" evidence="9">
    <location>
        <begin position="1514"/>
        <end position="1533"/>
    </location>
</feature>
<accession>A0A8B6FN50</accession>
<feature type="domain" description="Helicase C-terminal" evidence="11">
    <location>
        <begin position="818"/>
        <end position="981"/>
    </location>
</feature>
<dbReference type="PROSITE" id="PS51194">
    <property type="entry name" value="HELICASE_CTER"/>
    <property type="match status" value="1"/>
</dbReference>
<evidence type="ECO:0000256" key="1">
    <source>
        <dbReference type="ARBA" id="ARBA00004123"/>
    </source>
</evidence>
<feature type="compositionally biased region" description="Acidic residues" evidence="9">
    <location>
        <begin position="97"/>
        <end position="151"/>
    </location>
</feature>
<evidence type="ECO:0000259" key="10">
    <source>
        <dbReference type="PROSITE" id="PS51192"/>
    </source>
</evidence>
<name>A0A8B6FN50_MYTGA</name>
<dbReference type="GO" id="GO:0005634">
    <property type="term" value="C:nucleus"/>
    <property type="evidence" value="ECO:0007669"/>
    <property type="project" value="UniProtKB-SubCell"/>
</dbReference>
<dbReference type="InterPro" id="IPR049730">
    <property type="entry name" value="SNF2/RAD54-like_C"/>
</dbReference>
<evidence type="ECO:0000313" key="12">
    <source>
        <dbReference type="EMBL" id="VDI52227.1"/>
    </source>
</evidence>
<evidence type="ECO:0000256" key="3">
    <source>
        <dbReference type="ARBA" id="ARBA00022741"/>
    </source>
</evidence>
<dbReference type="SMART" id="SM00487">
    <property type="entry name" value="DEXDc"/>
    <property type="match status" value="1"/>
</dbReference>
<dbReference type="InterPro" id="IPR044574">
    <property type="entry name" value="ARIP4-like"/>
</dbReference>
<comment type="subcellular location">
    <subcellularLocation>
        <location evidence="1">Nucleus</location>
    </subcellularLocation>
</comment>
<reference evidence="12" key="1">
    <citation type="submission" date="2018-11" db="EMBL/GenBank/DDBJ databases">
        <authorList>
            <person name="Alioto T."/>
            <person name="Alioto T."/>
        </authorList>
    </citation>
    <scope>NUCLEOTIDE SEQUENCE</scope>
</reference>
<comment type="similarity">
    <text evidence="2">Belongs to the SNF2/RAD54 helicase family.</text>
</comment>
<keyword evidence="3" id="KW-0547">Nucleotide-binding</keyword>
<feature type="region of interest" description="Disordered" evidence="9">
    <location>
        <begin position="760"/>
        <end position="782"/>
    </location>
</feature>
<dbReference type="InterPro" id="IPR001650">
    <property type="entry name" value="Helicase_C-like"/>
</dbReference>
<dbReference type="GO" id="GO:0003678">
    <property type="term" value="F:DNA helicase activity"/>
    <property type="evidence" value="ECO:0007669"/>
    <property type="project" value="UniProtKB-EC"/>
</dbReference>
<evidence type="ECO:0000259" key="11">
    <source>
        <dbReference type="PROSITE" id="PS51194"/>
    </source>
</evidence>
<dbReference type="Pfam" id="PF00271">
    <property type="entry name" value="Helicase_C"/>
    <property type="match status" value="1"/>
</dbReference>
<dbReference type="GO" id="GO:0005524">
    <property type="term" value="F:ATP binding"/>
    <property type="evidence" value="ECO:0007669"/>
    <property type="project" value="UniProtKB-KW"/>
</dbReference>
<dbReference type="PANTHER" id="PTHR45797">
    <property type="entry name" value="RAD54-LIKE"/>
    <property type="match status" value="1"/>
</dbReference>
<dbReference type="GO" id="GO:0016887">
    <property type="term" value="F:ATP hydrolysis activity"/>
    <property type="evidence" value="ECO:0007669"/>
    <property type="project" value="InterPro"/>
</dbReference>
<evidence type="ECO:0000256" key="4">
    <source>
        <dbReference type="ARBA" id="ARBA00022801"/>
    </source>
</evidence>
<keyword evidence="7" id="KW-0238">DNA-binding</keyword>
<feature type="region of interest" description="Disordered" evidence="9">
    <location>
        <begin position="1652"/>
        <end position="1677"/>
    </location>
</feature>
<dbReference type="InterPro" id="IPR038718">
    <property type="entry name" value="SNF2-like_sf"/>
</dbReference>
<dbReference type="EC" id="3.6.4.12" evidence="12"/>
<dbReference type="PROSITE" id="PS51192">
    <property type="entry name" value="HELICASE_ATP_BIND_1"/>
    <property type="match status" value="1"/>
</dbReference>
<dbReference type="SUPFAM" id="SSF52540">
    <property type="entry name" value="P-loop containing nucleoside triphosphate hydrolases"/>
    <property type="match status" value="2"/>
</dbReference>
<feature type="compositionally biased region" description="Basic and acidic residues" evidence="9">
    <location>
        <begin position="272"/>
        <end position="281"/>
    </location>
</feature>
<dbReference type="Proteomes" id="UP000596742">
    <property type="component" value="Unassembled WGS sequence"/>
</dbReference>
<feature type="region of interest" description="Disordered" evidence="9">
    <location>
        <begin position="97"/>
        <end position="169"/>
    </location>
</feature>
<feature type="region of interest" description="Disordered" evidence="9">
    <location>
        <begin position="1478"/>
        <end position="1499"/>
    </location>
</feature>
<comment type="caution">
    <text evidence="12">The sequence shown here is derived from an EMBL/GenBank/DDBJ whole genome shotgun (WGS) entry which is preliminary data.</text>
</comment>
<keyword evidence="8" id="KW-0539">Nucleus</keyword>
<feature type="compositionally biased region" description="Low complexity" evidence="9">
    <location>
        <begin position="1667"/>
        <end position="1677"/>
    </location>
</feature>
<feature type="compositionally biased region" description="Acidic residues" evidence="9">
    <location>
        <begin position="319"/>
        <end position="340"/>
    </location>
</feature>
<keyword evidence="6" id="KW-0067">ATP-binding</keyword>
<evidence type="ECO:0000256" key="2">
    <source>
        <dbReference type="ARBA" id="ARBA00007025"/>
    </source>
</evidence>
<dbReference type="SMART" id="SM00490">
    <property type="entry name" value="HELICc"/>
    <property type="match status" value="1"/>
</dbReference>
<dbReference type="CDD" id="cd18793">
    <property type="entry name" value="SF2_C_SNF"/>
    <property type="match status" value="1"/>
</dbReference>
<feature type="compositionally biased region" description="Basic and acidic residues" evidence="9">
    <location>
        <begin position="304"/>
        <end position="314"/>
    </location>
</feature>
<proteinExistence type="inferred from homology"/>
<feature type="compositionally biased region" description="Basic and acidic residues" evidence="9">
    <location>
        <begin position="155"/>
        <end position="169"/>
    </location>
</feature>
<dbReference type="InterPro" id="IPR000330">
    <property type="entry name" value="SNF2_N"/>
</dbReference>
<dbReference type="PANTHER" id="PTHR45797:SF1">
    <property type="entry name" value="HELICASE ARIP4"/>
    <property type="match status" value="1"/>
</dbReference>
<feature type="compositionally biased region" description="Basic and acidic residues" evidence="9">
    <location>
        <begin position="347"/>
        <end position="356"/>
    </location>
</feature>
<dbReference type="InterPro" id="IPR027417">
    <property type="entry name" value="P-loop_NTPase"/>
</dbReference>
<protein>
    <submittedName>
        <fullName evidence="12">RAD54-like protein 2</fullName>
        <ecNumber evidence="12">3.6.4.12</ecNumber>
    </submittedName>
</protein>
<keyword evidence="5" id="KW-0347">Helicase</keyword>
<feature type="region of interest" description="Disordered" evidence="9">
    <location>
        <begin position="1408"/>
        <end position="1458"/>
    </location>
</feature>
<evidence type="ECO:0000256" key="9">
    <source>
        <dbReference type="SAM" id="MobiDB-lite"/>
    </source>
</evidence>
<evidence type="ECO:0000313" key="13">
    <source>
        <dbReference type="Proteomes" id="UP000596742"/>
    </source>
</evidence>
<dbReference type="GO" id="GO:0003677">
    <property type="term" value="F:DNA binding"/>
    <property type="evidence" value="ECO:0007669"/>
    <property type="project" value="UniProtKB-KW"/>
</dbReference>
<feature type="region of interest" description="Disordered" evidence="9">
    <location>
        <begin position="272"/>
        <end position="356"/>
    </location>
</feature>
<dbReference type="Pfam" id="PF00176">
    <property type="entry name" value="SNF2-rel_dom"/>
    <property type="match status" value="1"/>
</dbReference>